<keyword evidence="1" id="KW-0472">Membrane</keyword>
<dbReference type="AlphaFoldDB" id="A0A7W5YH22"/>
<feature type="transmembrane region" description="Helical" evidence="1">
    <location>
        <begin position="40"/>
        <end position="61"/>
    </location>
</feature>
<dbReference type="EMBL" id="JACICA010000021">
    <property type="protein sequence ID" value="MBB3703676.1"/>
    <property type="molecule type" value="Genomic_DNA"/>
</dbReference>
<evidence type="ECO:0000313" key="2">
    <source>
        <dbReference type="EMBL" id="MBB3703676.1"/>
    </source>
</evidence>
<feature type="transmembrane region" description="Helical" evidence="1">
    <location>
        <begin position="100"/>
        <end position="123"/>
    </location>
</feature>
<accession>A0A7W5YH22</accession>
<feature type="transmembrane region" description="Helical" evidence="1">
    <location>
        <begin position="73"/>
        <end position="94"/>
    </location>
</feature>
<gene>
    <name evidence="2" type="ORF">FHS60_002173</name>
</gene>
<dbReference type="RefSeq" id="WP_009346581.1">
    <property type="nucleotide sequence ID" value="NZ_JACICA010000021.1"/>
</dbReference>
<keyword evidence="1" id="KW-0812">Transmembrane</keyword>
<keyword evidence="1" id="KW-1133">Transmembrane helix</keyword>
<feature type="transmembrane region" description="Helical" evidence="1">
    <location>
        <begin position="7"/>
        <end position="28"/>
    </location>
</feature>
<proteinExistence type="predicted"/>
<sequence>MHFLKVIGLYGLILCFLGPILFLLEVHLKGPQAQQQLAPITLVGILFFVLTALEISAGAWLHKTNSKAITGYYLIMKVVRLLVIAMIIIIYGLLGCQNVLLFAINVIVFFFVTLIYTSAYFMMVEYHRKKD</sequence>
<protein>
    <submittedName>
        <fullName evidence="2">Cbb3-type cytochrome oxidase subunit 3</fullName>
    </submittedName>
</protein>
<organism evidence="2 3">
    <name type="scientific">Alloprevotella rava</name>
    <dbReference type="NCBI Taxonomy" id="671218"/>
    <lineage>
        <taxon>Bacteria</taxon>
        <taxon>Pseudomonadati</taxon>
        <taxon>Bacteroidota</taxon>
        <taxon>Bacteroidia</taxon>
        <taxon>Bacteroidales</taxon>
        <taxon>Prevotellaceae</taxon>
        <taxon>Alloprevotella</taxon>
    </lineage>
</organism>
<reference evidence="2 3" key="1">
    <citation type="submission" date="2020-08" db="EMBL/GenBank/DDBJ databases">
        <title>Genomic Encyclopedia of Type Strains, Phase IV (KMG-IV): sequencing the most valuable type-strain genomes for metagenomic binning, comparative biology and taxonomic classification.</title>
        <authorList>
            <person name="Goeker M."/>
        </authorList>
    </citation>
    <scope>NUCLEOTIDE SEQUENCE [LARGE SCALE GENOMIC DNA]</scope>
    <source>
        <strain evidence="2 3">DSM 22548</strain>
    </source>
</reference>
<evidence type="ECO:0000313" key="3">
    <source>
        <dbReference type="Proteomes" id="UP000541425"/>
    </source>
</evidence>
<evidence type="ECO:0000256" key="1">
    <source>
        <dbReference type="SAM" id="Phobius"/>
    </source>
</evidence>
<dbReference type="Proteomes" id="UP000541425">
    <property type="component" value="Unassembled WGS sequence"/>
</dbReference>
<name>A0A7W5YH22_9BACT</name>
<comment type="caution">
    <text evidence="2">The sequence shown here is derived from an EMBL/GenBank/DDBJ whole genome shotgun (WGS) entry which is preliminary data.</text>
</comment>